<comment type="similarity">
    <text evidence="1">Belongs to the 'GDXG' lipolytic enzyme family.</text>
</comment>
<comment type="caution">
    <text evidence="3">The sequence shown here is derived from an EMBL/GenBank/DDBJ whole genome shotgun (WGS) entry which is preliminary data.</text>
</comment>
<dbReference type="PANTHER" id="PTHR23024">
    <property type="entry name" value="ARYLACETAMIDE DEACETYLASE"/>
    <property type="match status" value="1"/>
</dbReference>
<reference evidence="3" key="1">
    <citation type="submission" date="2022-08" db="EMBL/GenBank/DDBJ databases">
        <authorList>
            <person name="Gutierrez-Valencia J."/>
        </authorList>
    </citation>
    <scope>NUCLEOTIDE SEQUENCE</scope>
</reference>
<name>A0AAV0RLQ7_9ROSI</name>
<dbReference type="InterPro" id="IPR013094">
    <property type="entry name" value="AB_hydrolase_3"/>
</dbReference>
<sequence>MASSDSNQRKIVTEFPGTIRVYDDGTVERLRDTDFVPPSISVGGGGVSSKDVVINSNFSARLYLPPHCHRKLPLLLYFHGGAFCISSPFCGKYHRYVSRLAAEARVVVVSFAYRLAPEHPIPAAYDDGRKIPVVVYYHGGAFIVASPAEPMYHHGLNRLVREAEVVAVSVDYRLAPENPLPAAYEDSWAALEWLAGGGGKVDEPWLREYADFERVFLAAVPHMLAGDSAGANIIHHLALRRCRSSLAVKIHGLVMIHPYFWGKDPIGLEKADGARKAMVDNWWTFVCPSNEGCDDPYINPFVGGAPPSAEELGCQRVAIFVAERDILCDRGKAYYRSLARSEGQNGKVRVELVETKGEDHIFHLFNPDCEAAAGLFDSWASFINHE</sequence>
<dbReference type="PANTHER" id="PTHR23024:SF577">
    <property type="entry name" value="CARBOXYLESTERASE 2-RELATED"/>
    <property type="match status" value="1"/>
</dbReference>
<dbReference type="SUPFAM" id="SSF53474">
    <property type="entry name" value="alpha/beta-Hydrolases"/>
    <property type="match status" value="2"/>
</dbReference>
<keyword evidence="4" id="KW-1185">Reference proteome</keyword>
<proteinExistence type="inferred from homology"/>
<dbReference type="Proteomes" id="UP001154282">
    <property type="component" value="Unassembled WGS sequence"/>
</dbReference>
<accession>A0AAV0RLQ7</accession>
<feature type="domain" description="Alpha/beta hydrolase fold-3" evidence="2">
    <location>
        <begin position="75"/>
        <end position="129"/>
    </location>
</feature>
<evidence type="ECO:0000256" key="1">
    <source>
        <dbReference type="ARBA" id="ARBA00010515"/>
    </source>
</evidence>
<dbReference type="GO" id="GO:0016787">
    <property type="term" value="F:hydrolase activity"/>
    <property type="evidence" value="ECO:0007669"/>
    <property type="project" value="InterPro"/>
</dbReference>
<feature type="domain" description="Alpha/beta hydrolase fold-3" evidence="2">
    <location>
        <begin position="134"/>
        <end position="363"/>
    </location>
</feature>
<dbReference type="InterPro" id="IPR029058">
    <property type="entry name" value="AB_hydrolase_fold"/>
</dbReference>
<gene>
    <name evidence="3" type="ORF">LITE_LOCUS48687</name>
</gene>
<protein>
    <recommendedName>
        <fullName evidence="2">Alpha/beta hydrolase fold-3 domain-containing protein</fullName>
    </recommendedName>
</protein>
<dbReference type="InterPro" id="IPR050466">
    <property type="entry name" value="Carboxylest/Gibb_receptor"/>
</dbReference>
<dbReference type="Gene3D" id="3.40.50.1820">
    <property type="entry name" value="alpha/beta hydrolase"/>
    <property type="match status" value="2"/>
</dbReference>
<evidence type="ECO:0000313" key="3">
    <source>
        <dbReference type="EMBL" id="CAI0558206.1"/>
    </source>
</evidence>
<dbReference type="EMBL" id="CAMGYJ010000011">
    <property type="protein sequence ID" value="CAI0558206.1"/>
    <property type="molecule type" value="Genomic_DNA"/>
</dbReference>
<evidence type="ECO:0000259" key="2">
    <source>
        <dbReference type="Pfam" id="PF07859"/>
    </source>
</evidence>
<organism evidence="3 4">
    <name type="scientific">Linum tenue</name>
    <dbReference type="NCBI Taxonomy" id="586396"/>
    <lineage>
        <taxon>Eukaryota</taxon>
        <taxon>Viridiplantae</taxon>
        <taxon>Streptophyta</taxon>
        <taxon>Embryophyta</taxon>
        <taxon>Tracheophyta</taxon>
        <taxon>Spermatophyta</taxon>
        <taxon>Magnoliopsida</taxon>
        <taxon>eudicotyledons</taxon>
        <taxon>Gunneridae</taxon>
        <taxon>Pentapetalae</taxon>
        <taxon>rosids</taxon>
        <taxon>fabids</taxon>
        <taxon>Malpighiales</taxon>
        <taxon>Linaceae</taxon>
        <taxon>Linum</taxon>
    </lineage>
</organism>
<dbReference type="Pfam" id="PF07859">
    <property type="entry name" value="Abhydrolase_3"/>
    <property type="match status" value="2"/>
</dbReference>
<evidence type="ECO:0000313" key="4">
    <source>
        <dbReference type="Proteomes" id="UP001154282"/>
    </source>
</evidence>
<dbReference type="AlphaFoldDB" id="A0AAV0RLQ7"/>